<keyword evidence="1" id="KW-0489">Methyltransferase</keyword>
<evidence type="ECO:0000313" key="1">
    <source>
        <dbReference type="EMBL" id="BCS94795.1"/>
    </source>
</evidence>
<dbReference type="InterPro" id="IPR019410">
    <property type="entry name" value="Methyltransf_16"/>
</dbReference>
<accession>A0ABN6EZW3</accession>
<proteinExistence type="predicted"/>
<protein>
    <submittedName>
        <fullName evidence="1">Methyltransferase type 12</fullName>
    </submittedName>
</protein>
<evidence type="ECO:0000313" key="2">
    <source>
        <dbReference type="Proteomes" id="UP001320148"/>
    </source>
</evidence>
<dbReference type="GO" id="GO:0008168">
    <property type="term" value="F:methyltransferase activity"/>
    <property type="evidence" value="ECO:0007669"/>
    <property type="project" value="UniProtKB-KW"/>
</dbReference>
<reference evidence="1 2" key="1">
    <citation type="submission" date="2021-02" db="EMBL/GenBank/DDBJ databases">
        <title>Complete genome of Desulfoluna sp. strain ASN36.</title>
        <authorList>
            <person name="Takahashi A."/>
            <person name="Kojima H."/>
            <person name="Fukui M."/>
        </authorList>
    </citation>
    <scope>NUCLEOTIDE SEQUENCE [LARGE SCALE GENOMIC DNA]</scope>
    <source>
        <strain evidence="1 2">ASN36</strain>
    </source>
</reference>
<dbReference type="EMBL" id="AP024488">
    <property type="protein sequence ID" value="BCS94795.1"/>
    <property type="molecule type" value="Genomic_DNA"/>
</dbReference>
<dbReference type="InterPro" id="IPR029063">
    <property type="entry name" value="SAM-dependent_MTases_sf"/>
</dbReference>
<sequence>MSSPRIRYQTMEFDDVDIHLRTLRDRQQYEDVDDVALKLGISSATWPLFGVVWASGEVLAHFMFDFQIEGKRILEVGCGIALTSLVLNHRLADITATDYHPEAGKFLQENVKLNKGKAIPFVRTGWADNNSTLGEFDIIMGSDLLYERDHVDLLSEFIDTHAKPHCEVILVDPGRGQHARFSKKMVKLGYEHSQSKPEHVDYLTDPFRGQILRYNR</sequence>
<dbReference type="Proteomes" id="UP001320148">
    <property type="component" value="Chromosome"/>
</dbReference>
<organism evidence="1 2">
    <name type="scientific">Desulfoluna limicola</name>
    <dbReference type="NCBI Taxonomy" id="2810562"/>
    <lineage>
        <taxon>Bacteria</taxon>
        <taxon>Pseudomonadati</taxon>
        <taxon>Thermodesulfobacteriota</taxon>
        <taxon>Desulfobacteria</taxon>
        <taxon>Desulfobacterales</taxon>
        <taxon>Desulfolunaceae</taxon>
        <taxon>Desulfoluna</taxon>
    </lineage>
</organism>
<dbReference type="Pfam" id="PF10294">
    <property type="entry name" value="Methyltransf_16"/>
    <property type="match status" value="1"/>
</dbReference>
<dbReference type="Gene3D" id="3.40.50.150">
    <property type="entry name" value="Vaccinia Virus protein VP39"/>
    <property type="match status" value="1"/>
</dbReference>
<gene>
    <name evidence="1" type="ORF">DSLASN_04270</name>
</gene>
<dbReference type="CDD" id="cd02440">
    <property type="entry name" value="AdoMet_MTases"/>
    <property type="match status" value="1"/>
</dbReference>
<keyword evidence="1" id="KW-0808">Transferase</keyword>
<name>A0ABN6EZW3_9BACT</name>
<dbReference type="GO" id="GO:0032259">
    <property type="term" value="P:methylation"/>
    <property type="evidence" value="ECO:0007669"/>
    <property type="project" value="UniProtKB-KW"/>
</dbReference>
<dbReference type="SUPFAM" id="SSF53335">
    <property type="entry name" value="S-adenosyl-L-methionine-dependent methyltransferases"/>
    <property type="match status" value="1"/>
</dbReference>
<keyword evidence="2" id="KW-1185">Reference proteome</keyword>
<dbReference type="PANTHER" id="PTHR14614">
    <property type="entry name" value="HEPATOCELLULAR CARCINOMA-ASSOCIATED ANTIGEN"/>
    <property type="match status" value="1"/>
</dbReference>